<name>A0ABN2LK03_9ACTN</name>
<accession>A0ABN2LK03</accession>
<sequence length="145" mass="16472">MTDLRQPTDPSPGWQLDHLKEYVESDGEHGHIWMGVPCLLLTTKGRRSGIARRTPLIYGEDAGRYLLVASKGGSPDHPAWYLNLDADPRVLVQVKDEVFEADAHTATGAERARLWREMTKIWPDYDTYQTKTDREIPVVVLTRVS</sequence>
<dbReference type="PANTHER" id="PTHR39428">
    <property type="entry name" value="F420H(2)-DEPENDENT QUINONE REDUCTASE RV1261C"/>
    <property type="match status" value="1"/>
</dbReference>
<comment type="catalytic activity">
    <reaction evidence="2">
        <text>oxidized coenzyme F420-(gamma-L-Glu)(n) + a quinol + H(+) = reduced coenzyme F420-(gamma-L-Glu)(n) + a quinone</text>
        <dbReference type="Rhea" id="RHEA:39663"/>
        <dbReference type="Rhea" id="RHEA-COMP:12939"/>
        <dbReference type="Rhea" id="RHEA-COMP:14378"/>
        <dbReference type="ChEBI" id="CHEBI:15378"/>
        <dbReference type="ChEBI" id="CHEBI:24646"/>
        <dbReference type="ChEBI" id="CHEBI:132124"/>
        <dbReference type="ChEBI" id="CHEBI:133980"/>
        <dbReference type="ChEBI" id="CHEBI:139511"/>
    </reaction>
</comment>
<comment type="caution">
    <text evidence="3">The sequence shown here is derived from an EMBL/GenBank/DDBJ whole genome shotgun (WGS) entry which is preliminary data.</text>
</comment>
<protein>
    <submittedName>
        <fullName evidence="3">Nitroreductase family deazaflavin-dependent oxidoreductase</fullName>
    </submittedName>
</protein>
<proteinExistence type="inferred from homology"/>
<reference evidence="3 4" key="1">
    <citation type="journal article" date="2019" name="Int. J. Syst. Evol. Microbiol.">
        <title>The Global Catalogue of Microorganisms (GCM) 10K type strain sequencing project: providing services to taxonomists for standard genome sequencing and annotation.</title>
        <authorList>
            <consortium name="The Broad Institute Genomics Platform"/>
            <consortium name="The Broad Institute Genome Sequencing Center for Infectious Disease"/>
            <person name="Wu L."/>
            <person name="Ma J."/>
        </authorList>
    </citation>
    <scope>NUCLEOTIDE SEQUENCE [LARGE SCALE GENOMIC DNA]</scope>
    <source>
        <strain evidence="3 4">JCM 13250</strain>
    </source>
</reference>
<dbReference type="RefSeq" id="WP_344126935.1">
    <property type="nucleotide sequence ID" value="NZ_BAAALT010000028.1"/>
</dbReference>
<dbReference type="InterPro" id="IPR012349">
    <property type="entry name" value="Split_barrel_FMN-bd"/>
</dbReference>
<evidence type="ECO:0000313" key="4">
    <source>
        <dbReference type="Proteomes" id="UP001500218"/>
    </source>
</evidence>
<dbReference type="PANTHER" id="PTHR39428:SF1">
    <property type="entry name" value="F420H(2)-DEPENDENT QUINONE REDUCTASE RV1261C"/>
    <property type="match status" value="1"/>
</dbReference>
<dbReference type="InterPro" id="IPR004378">
    <property type="entry name" value="F420H2_quin_Rdtase"/>
</dbReference>
<comment type="similarity">
    <text evidence="1">Belongs to the F420H(2)-dependent quinone reductase family.</text>
</comment>
<keyword evidence="4" id="KW-1185">Reference proteome</keyword>
<evidence type="ECO:0000256" key="2">
    <source>
        <dbReference type="ARBA" id="ARBA00049106"/>
    </source>
</evidence>
<dbReference type="Proteomes" id="UP001500218">
    <property type="component" value="Unassembled WGS sequence"/>
</dbReference>
<gene>
    <name evidence="3" type="ORF">GCM10009682_11170</name>
</gene>
<dbReference type="Pfam" id="PF04075">
    <property type="entry name" value="F420H2_quin_red"/>
    <property type="match status" value="1"/>
</dbReference>
<evidence type="ECO:0000313" key="3">
    <source>
        <dbReference type="EMBL" id="GAA1790930.1"/>
    </source>
</evidence>
<organism evidence="3 4">
    <name type="scientific">Luedemannella flava</name>
    <dbReference type="NCBI Taxonomy" id="349316"/>
    <lineage>
        <taxon>Bacteria</taxon>
        <taxon>Bacillati</taxon>
        <taxon>Actinomycetota</taxon>
        <taxon>Actinomycetes</taxon>
        <taxon>Micromonosporales</taxon>
        <taxon>Micromonosporaceae</taxon>
        <taxon>Luedemannella</taxon>
    </lineage>
</organism>
<dbReference type="EMBL" id="BAAALT010000028">
    <property type="protein sequence ID" value="GAA1790930.1"/>
    <property type="molecule type" value="Genomic_DNA"/>
</dbReference>
<evidence type="ECO:0000256" key="1">
    <source>
        <dbReference type="ARBA" id="ARBA00008710"/>
    </source>
</evidence>
<dbReference type="NCBIfam" id="TIGR00026">
    <property type="entry name" value="hi_GC_TIGR00026"/>
    <property type="match status" value="1"/>
</dbReference>
<dbReference type="Gene3D" id="2.30.110.10">
    <property type="entry name" value="Electron Transport, Fmn-binding Protein, Chain A"/>
    <property type="match status" value="1"/>
</dbReference>